<accession>A0A8E2JSS9</accession>
<name>A0A8E2JSS9_9PEZI</name>
<reference evidence="2 3" key="1">
    <citation type="journal article" date="2016" name="Nat. Commun.">
        <title>Ectomycorrhizal ecology is imprinted in the genome of the dominant symbiotic fungus Cenococcum geophilum.</title>
        <authorList>
            <consortium name="DOE Joint Genome Institute"/>
            <person name="Peter M."/>
            <person name="Kohler A."/>
            <person name="Ohm R.A."/>
            <person name="Kuo A."/>
            <person name="Krutzmann J."/>
            <person name="Morin E."/>
            <person name="Arend M."/>
            <person name="Barry K.W."/>
            <person name="Binder M."/>
            <person name="Choi C."/>
            <person name="Clum A."/>
            <person name="Copeland A."/>
            <person name="Grisel N."/>
            <person name="Haridas S."/>
            <person name="Kipfer T."/>
            <person name="LaButti K."/>
            <person name="Lindquist E."/>
            <person name="Lipzen A."/>
            <person name="Maire R."/>
            <person name="Meier B."/>
            <person name="Mihaltcheva S."/>
            <person name="Molinier V."/>
            <person name="Murat C."/>
            <person name="Poggeler S."/>
            <person name="Quandt C.A."/>
            <person name="Sperisen C."/>
            <person name="Tritt A."/>
            <person name="Tisserant E."/>
            <person name="Crous P.W."/>
            <person name="Henrissat B."/>
            <person name="Nehls U."/>
            <person name="Egli S."/>
            <person name="Spatafora J.W."/>
            <person name="Grigoriev I.V."/>
            <person name="Martin F.M."/>
        </authorList>
    </citation>
    <scope>NUCLEOTIDE SEQUENCE [LARGE SCALE GENOMIC DNA]</scope>
    <source>
        <strain evidence="2 3">CBS 207.34</strain>
    </source>
</reference>
<dbReference type="GO" id="GO:0009251">
    <property type="term" value="P:glucan catabolic process"/>
    <property type="evidence" value="ECO:0007669"/>
    <property type="project" value="TreeGrafter"/>
</dbReference>
<proteinExistence type="predicted"/>
<feature type="domain" description="GH16" evidence="1">
    <location>
        <begin position="21"/>
        <end position="313"/>
    </location>
</feature>
<dbReference type="AlphaFoldDB" id="A0A8E2JSS9"/>
<dbReference type="CDD" id="cd02181">
    <property type="entry name" value="GH16_fungal_Lam16A_glucanase"/>
    <property type="match status" value="1"/>
</dbReference>
<evidence type="ECO:0000313" key="3">
    <source>
        <dbReference type="Proteomes" id="UP000250140"/>
    </source>
</evidence>
<dbReference type="InterPro" id="IPR013320">
    <property type="entry name" value="ConA-like_dom_sf"/>
</dbReference>
<dbReference type="SUPFAM" id="SSF49899">
    <property type="entry name" value="Concanavalin A-like lectins/glucanases"/>
    <property type="match status" value="1"/>
</dbReference>
<dbReference type="PANTHER" id="PTHR10963">
    <property type="entry name" value="GLYCOSYL HYDROLASE-RELATED"/>
    <property type="match status" value="1"/>
</dbReference>
<dbReference type="Gene3D" id="2.60.120.200">
    <property type="match status" value="1"/>
</dbReference>
<dbReference type="InterPro" id="IPR050546">
    <property type="entry name" value="Glycosyl_Hydrlase_16"/>
</dbReference>
<dbReference type="InterPro" id="IPR000757">
    <property type="entry name" value="Beta-glucanase-like"/>
</dbReference>
<evidence type="ECO:0000313" key="2">
    <source>
        <dbReference type="EMBL" id="OCL08148.1"/>
    </source>
</evidence>
<dbReference type="PANTHER" id="PTHR10963:SF24">
    <property type="entry name" value="GLYCOSIDASE C21B10.07-RELATED"/>
    <property type="match status" value="1"/>
</dbReference>
<dbReference type="Proteomes" id="UP000250140">
    <property type="component" value="Unassembled WGS sequence"/>
</dbReference>
<keyword evidence="2" id="KW-0378">Hydrolase</keyword>
<dbReference type="OrthoDB" id="192832at2759"/>
<dbReference type="EMBL" id="KV749707">
    <property type="protein sequence ID" value="OCL08148.1"/>
    <property type="molecule type" value="Genomic_DNA"/>
</dbReference>
<protein>
    <submittedName>
        <fullName evidence="2">Glycoside hydrolase family 16 protein</fullName>
    </submittedName>
</protein>
<gene>
    <name evidence="2" type="ORF">AOQ84DRAFT_407495</name>
</gene>
<sequence length="330" mass="35804">MFSPKICNVGFLSLYAATLFMRFATASYVLSKTYDQTNFFDSFAFRDFPDPTKGFVTYVDKATALSAGLAKIVNGKVYLGADNTTVLSPQGPGRRSVRLESIDTFNNGLLVGDFDHMPGNACGIWPSFWTLNNAAKPTYGEIDIVEGVALQNYNDISMYTGAKCNMEVGSRQVTSINPRKNCTLSTTGASGCGVTNAAGTFGDEFNAHGGGVWALQLESDAVRIFFFPRAEIPADLASGNPNPAGWGNAVLDFEPSNCDIAEAWSVLEIVFNITFCGESAGGDKPWSVWTNCKAKTGVYTCEDYVAQNPAVFDEAYFLINSVKLFQQQYL</sequence>
<evidence type="ECO:0000259" key="1">
    <source>
        <dbReference type="PROSITE" id="PS51762"/>
    </source>
</evidence>
<dbReference type="PROSITE" id="PS51762">
    <property type="entry name" value="GH16_2"/>
    <property type="match status" value="1"/>
</dbReference>
<dbReference type="Pfam" id="PF26113">
    <property type="entry name" value="GH16_XgeA"/>
    <property type="match status" value="1"/>
</dbReference>
<organism evidence="2 3">
    <name type="scientific">Glonium stellatum</name>
    <dbReference type="NCBI Taxonomy" id="574774"/>
    <lineage>
        <taxon>Eukaryota</taxon>
        <taxon>Fungi</taxon>
        <taxon>Dikarya</taxon>
        <taxon>Ascomycota</taxon>
        <taxon>Pezizomycotina</taxon>
        <taxon>Dothideomycetes</taxon>
        <taxon>Pleosporomycetidae</taxon>
        <taxon>Gloniales</taxon>
        <taxon>Gloniaceae</taxon>
        <taxon>Glonium</taxon>
    </lineage>
</organism>
<keyword evidence="3" id="KW-1185">Reference proteome</keyword>
<dbReference type="GO" id="GO:0004553">
    <property type="term" value="F:hydrolase activity, hydrolyzing O-glycosyl compounds"/>
    <property type="evidence" value="ECO:0007669"/>
    <property type="project" value="InterPro"/>
</dbReference>